<evidence type="ECO:0000313" key="1">
    <source>
        <dbReference type="EMBL" id="EAQ78808.1"/>
    </source>
</evidence>
<evidence type="ECO:0000313" key="2">
    <source>
        <dbReference type="Proteomes" id="UP000004358"/>
    </source>
</evidence>
<organism evidence="1 2">
    <name type="scientific">Blastopirellula marina DSM 3645</name>
    <dbReference type="NCBI Taxonomy" id="314230"/>
    <lineage>
        <taxon>Bacteria</taxon>
        <taxon>Pseudomonadati</taxon>
        <taxon>Planctomycetota</taxon>
        <taxon>Planctomycetia</taxon>
        <taxon>Pirellulales</taxon>
        <taxon>Pirellulaceae</taxon>
        <taxon>Blastopirellula</taxon>
    </lineage>
</organism>
<dbReference type="RefSeq" id="WP_002653856.1">
    <property type="nucleotide sequence ID" value="NZ_CH672376.1"/>
</dbReference>
<dbReference type="HOGENOM" id="CLU_1737011_0_0_0"/>
<accession>A3ZXL3</accession>
<dbReference type="AlphaFoldDB" id="A3ZXL3"/>
<sequence length="150" mass="17134">MEAVLKLHGLIDPDAFPYQNKFQNEPIGFEKIHLLLAYRIEGKDTWMPLEDAINKITSETKSGRFPLVSLLTGRDKDNTFWHIFAARQHGCELQLIDPGKLGGEIHATSTDEVRRVFEFTLAKVPNRQEINFLTYTFINCGDETQPKIAT</sequence>
<dbReference type="EMBL" id="AANZ01000018">
    <property type="protein sequence ID" value="EAQ78808.1"/>
    <property type="molecule type" value="Genomic_DNA"/>
</dbReference>
<reference evidence="1 2" key="1">
    <citation type="submission" date="2006-02" db="EMBL/GenBank/DDBJ databases">
        <authorList>
            <person name="Amann R."/>
            <person name="Ferriera S."/>
            <person name="Johnson J."/>
            <person name="Kravitz S."/>
            <person name="Halpern A."/>
            <person name="Remington K."/>
            <person name="Beeson K."/>
            <person name="Tran B."/>
            <person name="Rogers Y.-H."/>
            <person name="Friedman R."/>
            <person name="Venter J.C."/>
        </authorList>
    </citation>
    <scope>NUCLEOTIDE SEQUENCE [LARGE SCALE GENOMIC DNA]</scope>
    <source>
        <strain evidence="1 2">DSM 3645</strain>
    </source>
</reference>
<dbReference type="Proteomes" id="UP000004358">
    <property type="component" value="Unassembled WGS sequence"/>
</dbReference>
<gene>
    <name evidence="1" type="ORF">DSM3645_29941</name>
</gene>
<comment type="caution">
    <text evidence="1">The sequence shown here is derived from an EMBL/GenBank/DDBJ whole genome shotgun (WGS) entry which is preliminary data.</text>
</comment>
<proteinExistence type="predicted"/>
<protein>
    <submittedName>
        <fullName evidence="1">Uncharacterized protein</fullName>
    </submittedName>
</protein>
<name>A3ZXL3_9BACT</name>